<proteinExistence type="predicted"/>
<gene>
    <name evidence="1" type="ORF">E2C01_079634</name>
</gene>
<organism evidence="1 2">
    <name type="scientific">Portunus trituberculatus</name>
    <name type="common">Swimming crab</name>
    <name type="synonym">Neptunus trituberculatus</name>
    <dbReference type="NCBI Taxonomy" id="210409"/>
    <lineage>
        <taxon>Eukaryota</taxon>
        <taxon>Metazoa</taxon>
        <taxon>Ecdysozoa</taxon>
        <taxon>Arthropoda</taxon>
        <taxon>Crustacea</taxon>
        <taxon>Multicrustacea</taxon>
        <taxon>Malacostraca</taxon>
        <taxon>Eumalacostraca</taxon>
        <taxon>Eucarida</taxon>
        <taxon>Decapoda</taxon>
        <taxon>Pleocyemata</taxon>
        <taxon>Brachyura</taxon>
        <taxon>Eubrachyura</taxon>
        <taxon>Portunoidea</taxon>
        <taxon>Portunidae</taxon>
        <taxon>Portuninae</taxon>
        <taxon>Portunus</taxon>
    </lineage>
</organism>
<reference evidence="1 2" key="1">
    <citation type="submission" date="2019-05" db="EMBL/GenBank/DDBJ databases">
        <title>Another draft genome of Portunus trituberculatus and its Hox gene families provides insights of decapod evolution.</title>
        <authorList>
            <person name="Jeong J.-H."/>
            <person name="Song I."/>
            <person name="Kim S."/>
            <person name="Choi T."/>
            <person name="Kim D."/>
            <person name="Ryu S."/>
            <person name="Kim W."/>
        </authorList>
    </citation>
    <scope>NUCLEOTIDE SEQUENCE [LARGE SCALE GENOMIC DNA]</scope>
    <source>
        <tissue evidence="1">Muscle</tissue>
    </source>
</reference>
<sequence>MIRVCVRLTYVRKSDNEICVRGIFENPSNVRNFTFRYNTLRYLAGQENHSAISSWRRFGLGQDSDVNGSCVKSVPAAFPTLPHVALRASVPVFHQL</sequence>
<evidence type="ECO:0000313" key="2">
    <source>
        <dbReference type="Proteomes" id="UP000324222"/>
    </source>
</evidence>
<evidence type="ECO:0000313" key="1">
    <source>
        <dbReference type="EMBL" id="MPC84883.1"/>
    </source>
</evidence>
<name>A0A5B7IR45_PORTR</name>
<dbReference type="EMBL" id="VSRR010066727">
    <property type="protein sequence ID" value="MPC84883.1"/>
    <property type="molecule type" value="Genomic_DNA"/>
</dbReference>
<protein>
    <submittedName>
        <fullName evidence="1">Uncharacterized protein</fullName>
    </submittedName>
</protein>
<accession>A0A5B7IR45</accession>
<keyword evidence="2" id="KW-1185">Reference proteome</keyword>
<dbReference type="Proteomes" id="UP000324222">
    <property type="component" value="Unassembled WGS sequence"/>
</dbReference>
<dbReference type="AlphaFoldDB" id="A0A5B7IR45"/>
<comment type="caution">
    <text evidence="1">The sequence shown here is derived from an EMBL/GenBank/DDBJ whole genome shotgun (WGS) entry which is preliminary data.</text>
</comment>